<evidence type="ECO:0000256" key="8">
    <source>
        <dbReference type="ARBA" id="ARBA00022833"/>
    </source>
</evidence>
<dbReference type="InterPro" id="IPR017907">
    <property type="entry name" value="Znf_RING_CS"/>
</dbReference>
<dbReference type="InterPro" id="IPR044066">
    <property type="entry name" value="TRIAD_supradom"/>
</dbReference>
<keyword evidence="3" id="KW-0808">Transferase</keyword>
<dbReference type="PANTHER" id="PTHR11685">
    <property type="entry name" value="RBR FAMILY RING FINGER AND IBR DOMAIN-CONTAINING"/>
    <property type="match status" value="1"/>
</dbReference>
<dbReference type="AlphaFoldDB" id="A0A5N6USV4"/>
<dbReference type="GO" id="GO:0016567">
    <property type="term" value="P:protein ubiquitination"/>
    <property type="evidence" value="ECO:0007669"/>
    <property type="project" value="InterPro"/>
</dbReference>
<evidence type="ECO:0000256" key="2">
    <source>
        <dbReference type="ARBA" id="ARBA00012251"/>
    </source>
</evidence>
<keyword evidence="4" id="KW-0479">Metal-binding</keyword>
<dbReference type="InterPro" id="IPR002867">
    <property type="entry name" value="IBR_dom"/>
</dbReference>
<proteinExistence type="predicted"/>
<keyword evidence="6" id="KW-0863">Zinc-finger</keyword>
<organism evidence="10 11">
    <name type="scientific">Aspergillus tamarii</name>
    <dbReference type="NCBI Taxonomy" id="41984"/>
    <lineage>
        <taxon>Eukaryota</taxon>
        <taxon>Fungi</taxon>
        <taxon>Dikarya</taxon>
        <taxon>Ascomycota</taxon>
        <taxon>Pezizomycotina</taxon>
        <taxon>Eurotiomycetes</taxon>
        <taxon>Eurotiomycetidae</taxon>
        <taxon>Eurotiales</taxon>
        <taxon>Aspergillaceae</taxon>
        <taxon>Aspergillus</taxon>
        <taxon>Aspergillus subgen. Circumdati</taxon>
    </lineage>
</organism>
<reference evidence="10 11" key="1">
    <citation type="submission" date="2019-04" db="EMBL/GenBank/DDBJ databases">
        <title>Friends and foes A comparative genomics study of 23 Aspergillus species from section Flavi.</title>
        <authorList>
            <consortium name="DOE Joint Genome Institute"/>
            <person name="Kjaerbolling I."/>
            <person name="Vesth T."/>
            <person name="Frisvad J.C."/>
            <person name="Nybo J.L."/>
            <person name="Theobald S."/>
            <person name="Kildgaard S."/>
            <person name="Isbrandt T."/>
            <person name="Kuo A."/>
            <person name="Sato A."/>
            <person name="Lyhne E.K."/>
            <person name="Kogle M.E."/>
            <person name="Wiebenga A."/>
            <person name="Kun R.S."/>
            <person name="Lubbers R.J."/>
            <person name="Makela M.R."/>
            <person name="Barry K."/>
            <person name="Chovatia M."/>
            <person name="Clum A."/>
            <person name="Daum C."/>
            <person name="Haridas S."/>
            <person name="He G."/>
            <person name="LaButti K."/>
            <person name="Lipzen A."/>
            <person name="Mondo S."/>
            <person name="Riley R."/>
            <person name="Salamov A."/>
            <person name="Simmons B.A."/>
            <person name="Magnuson J.K."/>
            <person name="Henrissat B."/>
            <person name="Mortensen U.H."/>
            <person name="Larsen T.O."/>
            <person name="Devries R.P."/>
            <person name="Grigoriev I.V."/>
            <person name="Machida M."/>
            <person name="Baker S.E."/>
            <person name="Andersen M.R."/>
        </authorList>
    </citation>
    <scope>NUCLEOTIDE SEQUENCE [LARGE SCALE GENOMIC DNA]</scope>
    <source>
        <strain evidence="10 11">CBS 117626</strain>
    </source>
</reference>
<name>A0A5N6USV4_ASPTM</name>
<evidence type="ECO:0000256" key="5">
    <source>
        <dbReference type="ARBA" id="ARBA00022737"/>
    </source>
</evidence>
<dbReference type="InterPro" id="IPR031127">
    <property type="entry name" value="E3_UB_ligase_RBR"/>
</dbReference>
<dbReference type="Gene3D" id="1.20.120.1750">
    <property type="match status" value="1"/>
</dbReference>
<dbReference type="OrthoDB" id="9977870at2759"/>
<dbReference type="EC" id="2.3.2.31" evidence="2"/>
<evidence type="ECO:0000256" key="4">
    <source>
        <dbReference type="ARBA" id="ARBA00022723"/>
    </source>
</evidence>
<evidence type="ECO:0000313" key="10">
    <source>
        <dbReference type="EMBL" id="KAE8161131.1"/>
    </source>
</evidence>
<evidence type="ECO:0000256" key="3">
    <source>
        <dbReference type="ARBA" id="ARBA00022679"/>
    </source>
</evidence>
<evidence type="ECO:0000256" key="7">
    <source>
        <dbReference type="ARBA" id="ARBA00022786"/>
    </source>
</evidence>
<sequence length="419" mass="47727">MDELTIELVLRLMQDDASGALGLIKGKARSGQMTDHELALTEWAQELRHCACTFEDYKMAKSLARAVFHDGVALAAATEEENRAFRDRMTALQLVGRNQSTPDQLLGQKRAAMAGLNGLMGDSNTVFQEDRVPRAESSKVAAARNLDSQTHLNCVACMEAKPYFDIFKAACSHYYCRSCIGRLVHDSFVDESIFPPKCCRVPFPLPTMKSLLDEEMVRKFEEKTVEYNDFNRTYCANPLCSRYLRPAPVALTIRTCASCNTPTCSTCKQRAHAGVCVEREVEILEMAKTEGWQRCTRCRNIVELKSGCNHITCRCGFEFCYTCAMKWKTCGCKVWDENRLLDRAHQVAARNEGNPQPAQQEVQMAVQELREQHNCKHDRWRRRDGETSCDVCHGQLPDFILRCQRCKIEVCVRCRYNRL</sequence>
<keyword evidence="5" id="KW-0677">Repeat</keyword>
<comment type="catalytic activity">
    <reaction evidence="1">
        <text>[E2 ubiquitin-conjugating enzyme]-S-ubiquitinyl-L-cysteine + [acceptor protein]-L-lysine = [E2 ubiquitin-conjugating enzyme]-L-cysteine + [acceptor protein]-N(6)-ubiquitinyl-L-lysine.</text>
        <dbReference type="EC" id="2.3.2.31"/>
    </reaction>
</comment>
<keyword evidence="7" id="KW-0833">Ubl conjugation pathway</keyword>
<gene>
    <name evidence="10" type="ORF">BDV40DRAFT_313333</name>
</gene>
<dbReference type="Proteomes" id="UP000326950">
    <property type="component" value="Unassembled WGS sequence"/>
</dbReference>
<keyword evidence="11" id="KW-1185">Reference proteome</keyword>
<evidence type="ECO:0000313" key="11">
    <source>
        <dbReference type="Proteomes" id="UP000326950"/>
    </source>
</evidence>
<dbReference type="CDD" id="cd20335">
    <property type="entry name" value="BRcat_RBR"/>
    <property type="match status" value="1"/>
</dbReference>
<protein>
    <recommendedName>
        <fullName evidence="2">RBR-type E3 ubiquitin transferase</fullName>
        <ecNumber evidence="2">2.3.2.31</ecNumber>
    </recommendedName>
</protein>
<keyword evidence="8" id="KW-0862">Zinc</keyword>
<dbReference type="PROSITE" id="PS00518">
    <property type="entry name" value="ZF_RING_1"/>
    <property type="match status" value="1"/>
</dbReference>
<dbReference type="Pfam" id="PF01485">
    <property type="entry name" value="IBR"/>
    <property type="match status" value="2"/>
</dbReference>
<dbReference type="EMBL" id="ML738646">
    <property type="protein sequence ID" value="KAE8161131.1"/>
    <property type="molecule type" value="Genomic_DNA"/>
</dbReference>
<evidence type="ECO:0000259" key="9">
    <source>
        <dbReference type="PROSITE" id="PS51873"/>
    </source>
</evidence>
<evidence type="ECO:0000256" key="1">
    <source>
        <dbReference type="ARBA" id="ARBA00001798"/>
    </source>
</evidence>
<dbReference type="CDD" id="cd22584">
    <property type="entry name" value="Rcat_RBR_unk"/>
    <property type="match status" value="1"/>
</dbReference>
<dbReference type="GO" id="GO:0061630">
    <property type="term" value="F:ubiquitin protein ligase activity"/>
    <property type="evidence" value="ECO:0007669"/>
    <property type="project" value="UniProtKB-EC"/>
</dbReference>
<accession>A0A5N6USV4</accession>
<dbReference type="PROSITE" id="PS51873">
    <property type="entry name" value="TRIAD"/>
    <property type="match status" value="1"/>
</dbReference>
<dbReference type="SUPFAM" id="SSF57850">
    <property type="entry name" value="RING/U-box"/>
    <property type="match status" value="2"/>
</dbReference>
<evidence type="ECO:0000256" key="6">
    <source>
        <dbReference type="ARBA" id="ARBA00022771"/>
    </source>
</evidence>
<feature type="domain" description="RING-type" evidence="9">
    <location>
        <begin position="150"/>
        <end position="341"/>
    </location>
</feature>
<dbReference type="GO" id="GO:0008270">
    <property type="term" value="F:zinc ion binding"/>
    <property type="evidence" value="ECO:0007669"/>
    <property type="project" value="UniProtKB-KW"/>
</dbReference>